<keyword evidence="7" id="KW-1185">Reference proteome</keyword>
<organism evidence="6 7">
    <name type="scientific">Synchytrium microbalum</name>
    <dbReference type="NCBI Taxonomy" id="1806994"/>
    <lineage>
        <taxon>Eukaryota</taxon>
        <taxon>Fungi</taxon>
        <taxon>Fungi incertae sedis</taxon>
        <taxon>Chytridiomycota</taxon>
        <taxon>Chytridiomycota incertae sedis</taxon>
        <taxon>Chytridiomycetes</taxon>
        <taxon>Synchytriales</taxon>
        <taxon>Synchytriaceae</taxon>
        <taxon>Synchytrium</taxon>
    </lineage>
</organism>
<evidence type="ECO:0000256" key="3">
    <source>
        <dbReference type="ARBA" id="ARBA00022643"/>
    </source>
</evidence>
<dbReference type="Gene3D" id="2.30.110.10">
    <property type="entry name" value="Electron Transport, Fmn-binding Protein, Chain A"/>
    <property type="match status" value="1"/>
</dbReference>
<dbReference type="GeneID" id="42007407"/>
<dbReference type="InterPro" id="IPR012349">
    <property type="entry name" value="Split_barrel_FMN-bd"/>
</dbReference>
<dbReference type="GO" id="GO:0010181">
    <property type="term" value="F:FMN binding"/>
    <property type="evidence" value="ECO:0007669"/>
    <property type="project" value="InterPro"/>
</dbReference>
<dbReference type="OrthoDB" id="10250990at2759"/>
<protein>
    <recommendedName>
        <fullName evidence="5">Flavin reductase like domain-containing protein</fullName>
    </recommendedName>
</protein>
<comment type="caution">
    <text evidence="6">The sequence shown here is derived from an EMBL/GenBank/DDBJ whole genome shotgun (WGS) entry which is preliminary data.</text>
</comment>
<gene>
    <name evidence="6" type="ORF">SmJEL517_g06184</name>
</gene>
<evidence type="ECO:0000256" key="4">
    <source>
        <dbReference type="ARBA" id="ARBA00038054"/>
    </source>
</evidence>
<dbReference type="Proteomes" id="UP000319731">
    <property type="component" value="Unassembled WGS sequence"/>
</dbReference>
<keyword evidence="2" id="KW-0285">Flavoprotein</keyword>
<feature type="domain" description="Flavin reductase like" evidence="5">
    <location>
        <begin position="79"/>
        <end position="236"/>
    </location>
</feature>
<dbReference type="SUPFAM" id="SSF50475">
    <property type="entry name" value="FMN-binding split barrel"/>
    <property type="match status" value="1"/>
</dbReference>
<evidence type="ECO:0000313" key="6">
    <source>
        <dbReference type="EMBL" id="TPX30194.1"/>
    </source>
</evidence>
<evidence type="ECO:0000313" key="7">
    <source>
        <dbReference type="Proteomes" id="UP000319731"/>
    </source>
</evidence>
<evidence type="ECO:0000256" key="2">
    <source>
        <dbReference type="ARBA" id="ARBA00022630"/>
    </source>
</evidence>
<evidence type="ECO:0000259" key="5">
    <source>
        <dbReference type="SMART" id="SM00903"/>
    </source>
</evidence>
<sequence length="269" mass="29703">MSSTSNPVAAQELKSPYVSSVGSGTVLPKFKTEEKFELYQTPHPSYTPPQAQAFPGSQENVVLECDKMPAASRYPLMISAIVPRPIALVTSQSEAGINNCSPFSYFNVICHDPPTLIVSCNYNRDGTAKDSLRNILTTKDFVVSIMSEWYIESSNYTCGNFKYGDDEMKAAGMEVHPSKLINPPTPAASAFSMECRLESTYDLKSEDGSGRMSTTMVIARILAFCIKKDVLKEDGTLDMEKYAPIARLGGIQYGRVTQGFELPRPYFKH</sequence>
<dbReference type="AlphaFoldDB" id="A0A507BWI3"/>
<dbReference type="Pfam" id="PF01613">
    <property type="entry name" value="Flavin_Reduct"/>
    <property type="match status" value="1"/>
</dbReference>
<comment type="similarity">
    <text evidence="4">Belongs to the flavoredoxin family.</text>
</comment>
<reference evidence="6 7" key="1">
    <citation type="journal article" date="2019" name="Sci. Rep.">
        <title>Comparative genomics of chytrid fungi reveal insights into the obligate biotrophic and pathogenic lifestyle of Synchytrium endobioticum.</title>
        <authorList>
            <person name="van de Vossenberg B.T.L.H."/>
            <person name="Warris S."/>
            <person name="Nguyen H.D.T."/>
            <person name="van Gent-Pelzer M.P.E."/>
            <person name="Joly D.L."/>
            <person name="van de Geest H.C."/>
            <person name="Bonants P.J.M."/>
            <person name="Smith D.S."/>
            <person name="Levesque C.A."/>
            <person name="van der Lee T.A.J."/>
        </authorList>
    </citation>
    <scope>NUCLEOTIDE SEQUENCE [LARGE SCALE GENOMIC DNA]</scope>
    <source>
        <strain evidence="6 7">JEL517</strain>
    </source>
</reference>
<proteinExistence type="inferred from homology"/>
<dbReference type="PANTHER" id="PTHR33798">
    <property type="entry name" value="FLAVOPROTEIN OXYGENASE"/>
    <property type="match status" value="1"/>
</dbReference>
<name>A0A507BWI3_9FUNG</name>
<comment type="cofactor">
    <cofactor evidence="1">
        <name>FMN</name>
        <dbReference type="ChEBI" id="CHEBI:58210"/>
    </cofactor>
</comment>
<dbReference type="RefSeq" id="XP_031021912.1">
    <property type="nucleotide sequence ID" value="XM_031172110.1"/>
</dbReference>
<dbReference type="SMART" id="SM00903">
    <property type="entry name" value="Flavin_Reduct"/>
    <property type="match status" value="1"/>
</dbReference>
<keyword evidence="3" id="KW-0288">FMN</keyword>
<dbReference type="EMBL" id="QEAO01000087">
    <property type="protein sequence ID" value="TPX30194.1"/>
    <property type="molecule type" value="Genomic_DNA"/>
</dbReference>
<accession>A0A507BWI3</accession>
<dbReference type="STRING" id="1806994.A0A507BWI3"/>
<evidence type="ECO:0000256" key="1">
    <source>
        <dbReference type="ARBA" id="ARBA00001917"/>
    </source>
</evidence>
<dbReference type="PANTHER" id="PTHR33798:SF5">
    <property type="entry name" value="FLAVIN REDUCTASE LIKE DOMAIN-CONTAINING PROTEIN"/>
    <property type="match status" value="1"/>
</dbReference>
<dbReference type="InterPro" id="IPR002563">
    <property type="entry name" value="Flavin_Rdtase-like_dom"/>
</dbReference>